<keyword evidence="3" id="KW-1185">Reference proteome</keyword>
<dbReference type="RefSeq" id="WP_131172131.1">
    <property type="nucleotide sequence ID" value="NZ_FXTL01000009.1"/>
</dbReference>
<keyword evidence="1" id="KW-0812">Transmembrane</keyword>
<evidence type="ECO:0000256" key="1">
    <source>
        <dbReference type="SAM" id="Phobius"/>
    </source>
</evidence>
<dbReference type="Proteomes" id="UP000291933">
    <property type="component" value="Unassembled WGS sequence"/>
</dbReference>
<comment type="caution">
    <text evidence="2">The sequence shown here is derived from an EMBL/GenBank/DDBJ whole genome shotgun (WGS) entry which is preliminary data.</text>
</comment>
<feature type="transmembrane region" description="Helical" evidence="1">
    <location>
        <begin position="21"/>
        <end position="43"/>
    </location>
</feature>
<evidence type="ECO:0000313" key="3">
    <source>
        <dbReference type="Proteomes" id="UP000291933"/>
    </source>
</evidence>
<dbReference type="AlphaFoldDB" id="A0A4Q9KKU6"/>
<gene>
    <name evidence="2" type="ORF">ET996_08490</name>
</gene>
<keyword evidence="1" id="KW-1133">Transmembrane helix</keyword>
<organism evidence="2 3">
    <name type="scientific">Propioniciclava tarda</name>
    <dbReference type="NCBI Taxonomy" id="433330"/>
    <lineage>
        <taxon>Bacteria</taxon>
        <taxon>Bacillati</taxon>
        <taxon>Actinomycetota</taxon>
        <taxon>Actinomycetes</taxon>
        <taxon>Propionibacteriales</taxon>
        <taxon>Propionibacteriaceae</taxon>
        <taxon>Propioniciclava</taxon>
    </lineage>
</organism>
<protein>
    <submittedName>
        <fullName evidence="2">Uncharacterized protein</fullName>
    </submittedName>
</protein>
<evidence type="ECO:0000313" key="2">
    <source>
        <dbReference type="EMBL" id="TBT94815.1"/>
    </source>
</evidence>
<reference evidence="2 3" key="1">
    <citation type="submission" date="2019-01" db="EMBL/GenBank/DDBJ databases">
        <title>Lactibacter flavus gen. nov., sp. nov., a novel bacterium of the family Propionibacteriaceae isolated from raw milk and dairy products.</title>
        <authorList>
            <person name="Huptas C."/>
            <person name="Wenning M."/>
            <person name="Breitenwieser F."/>
            <person name="Doll E."/>
            <person name="Von Neubeck M."/>
            <person name="Busse H.-J."/>
            <person name="Scherer S."/>
        </authorList>
    </citation>
    <scope>NUCLEOTIDE SEQUENCE [LARGE SCALE GENOMIC DNA]</scope>
    <source>
        <strain evidence="2 3">DSM 22130</strain>
    </source>
</reference>
<name>A0A4Q9KKU6_PROTD</name>
<dbReference type="EMBL" id="SDMR01000009">
    <property type="protein sequence ID" value="TBT94815.1"/>
    <property type="molecule type" value="Genomic_DNA"/>
</dbReference>
<accession>A0A4Q9KKU6</accession>
<keyword evidence="1" id="KW-0472">Membrane</keyword>
<proteinExistence type="predicted"/>
<sequence length="97" mass="10771">MLASRRPLAHYGFRRPRALRAVWWALPLAVIPLIVLLTLWVGIAWHIAYDFTSYLGGDALDSASLAGLALECAVLGWYAVVLWRRLPEATTLRGLAV</sequence>
<feature type="transmembrane region" description="Helical" evidence="1">
    <location>
        <begin position="63"/>
        <end position="83"/>
    </location>
</feature>